<reference evidence="1 2" key="1">
    <citation type="submission" date="2010-02" db="EMBL/GenBank/DDBJ databases">
        <authorList>
            <person name="Weinstock G."/>
            <person name="Sodergren E."/>
            <person name="Clifton S."/>
            <person name="Fulton L."/>
            <person name="Fulton B."/>
            <person name="Courtney L."/>
            <person name="Fronick C."/>
            <person name="Harrison M."/>
            <person name="Strong C."/>
            <person name="Farmer C."/>
            <person name="Delahaunty K."/>
            <person name="Markovic C."/>
            <person name="Hall O."/>
            <person name="Minx P."/>
            <person name="Tomlinson C."/>
            <person name="Mitreva M."/>
            <person name="Nelson J."/>
            <person name="Hou S."/>
            <person name="Wollam A."/>
            <person name="Pepin K.H."/>
            <person name="Johnson M."/>
            <person name="Bhonagiri V."/>
            <person name="Zhang X."/>
            <person name="Suruliraj S."/>
            <person name="Warren W."/>
            <person name="Chinwalla A."/>
            <person name="Mardis E.R."/>
            <person name="Wilson R.K."/>
        </authorList>
    </citation>
    <scope>NUCLEOTIDE SEQUENCE [LARGE SCALE GENOMIC DNA]</scope>
    <source>
        <strain evidence="1 2">DSM 2876</strain>
    </source>
</reference>
<dbReference type="InterPro" id="IPR050155">
    <property type="entry name" value="HAD-like_hydrolase_sf"/>
</dbReference>
<dbReference type="GeneID" id="98918248"/>
<dbReference type="CDD" id="cd04302">
    <property type="entry name" value="HAD_5NT"/>
    <property type="match status" value="1"/>
</dbReference>
<evidence type="ECO:0000313" key="1">
    <source>
        <dbReference type="EMBL" id="EFF68257.1"/>
    </source>
</evidence>
<dbReference type="eggNOG" id="COG0546">
    <property type="taxonomic scope" value="Bacteria"/>
</dbReference>
<dbReference type="GO" id="GO:0016787">
    <property type="term" value="F:hydrolase activity"/>
    <property type="evidence" value="ECO:0007669"/>
    <property type="project" value="UniProtKB-KW"/>
</dbReference>
<dbReference type="InterPro" id="IPR036412">
    <property type="entry name" value="HAD-like_sf"/>
</dbReference>
<sequence length="213" mass="24371">MKYKYLFFDLDGTLTDPAEGITNSIIYSLKKFNIEINDRTTLYKFIGPPLVDSFMKFYGFDEKKAWTAVEYYREYFSVSGLFENKVYDGIENLLDTLQKQGHKLYVATSKPKEYSVRILDKFGLLKYFEYVSGSSMDEKDSDKATIIKNALNVSLADKKDVLMIGDRCFDIKGAKTNGVDSLAVLYGYGSREEITDSAPEYIAETVNDIFNYV</sequence>
<organism evidence="1 2">
    <name type="scientific">Eshraghiella crossota DSM 2876</name>
    <dbReference type="NCBI Taxonomy" id="511680"/>
    <lineage>
        <taxon>Bacteria</taxon>
        <taxon>Bacillati</taxon>
        <taxon>Bacillota</taxon>
        <taxon>Clostridia</taxon>
        <taxon>Lachnospirales</taxon>
        <taxon>Lachnospiraceae</taxon>
        <taxon>Eshraghiella</taxon>
    </lineage>
</organism>
<dbReference type="PANTHER" id="PTHR43434">
    <property type="entry name" value="PHOSPHOGLYCOLATE PHOSPHATASE"/>
    <property type="match status" value="1"/>
</dbReference>
<dbReference type="SFLD" id="SFLDG01129">
    <property type="entry name" value="C1.5:_HAD__Beta-PGM__Phosphata"/>
    <property type="match status" value="1"/>
</dbReference>
<keyword evidence="1" id="KW-0378">Hydrolase</keyword>
<evidence type="ECO:0000313" key="2">
    <source>
        <dbReference type="Proteomes" id="UP000006238"/>
    </source>
</evidence>
<protein>
    <submittedName>
        <fullName evidence="1">Haloacid dehalogenase-like hydrolase</fullName>
    </submittedName>
</protein>
<dbReference type="FunFam" id="3.40.50.1000:FF:000022">
    <property type="entry name" value="Phosphoglycolate phosphatase"/>
    <property type="match status" value="1"/>
</dbReference>
<dbReference type="GO" id="GO:0004713">
    <property type="term" value="F:protein tyrosine kinase activity"/>
    <property type="evidence" value="ECO:0007669"/>
    <property type="project" value="TreeGrafter"/>
</dbReference>
<dbReference type="InterPro" id="IPR023198">
    <property type="entry name" value="PGP-like_dom2"/>
</dbReference>
<dbReference type="PANTHER" id="PTHR43434:SF20">
    <property type="entry name" value="5'-NUCLEOTIDASE"/>
    <property type="match status" value="1"/>
</dbReference>
<dbReference type="SFLD" id="SFLDS00003">
    <property type="entry name" value="Haloacid_Dehalogenase"/>
    <property type="match status" value="1"/>
</dbReference>
<accession>D4S0A9</accession>
<dbReference type="EMBL" id="ABWN01000030">
    <property type="protein sequence ID" value="EFF68257.1"/>
    <property type="molecule type" value="Genomic_DNA"/>
</dbReference>
<dbReference type="SUPFAM" id="SSF56784">
    <property type="entry name" value="HAD-like"/>
    <property type="match status" value="1"/>
</dbReference>
<dbReference type="STRING" id="45851.BHV86_10130"/>
<keyword evidence="2" id="KW-1185">Reference proteome</keyword>
<dbReference type="GO" id="GO:0005829">
    <property type="term" value="C:cytosol"/>
    <property type="evidence" value="ECO:0007669"/>
    <property type="project" value="TreeGrafter"/>
</dbReference>
<dbReference type="InterPro" id="IPR006439">
    <property type="entry name" value="HAD-SF_hydro_IA"/>
</dbReference>
<gene>
    <name evidence="1" type="ORF">BUTYVIB_01526</name>
</gene>
<dbReference type="HOGENOM" id="CLU_045011_19_4_9"/>
<dbReference type="Gene3D" id="1.10.150.240">
    <property type="entry name" value="Putative phosphatase, domain 2"/>
    <property type="match status" value="1"/>
</dbReference>
<dbReference type="InterPro" id="IPR041492">
    <property type="entry name" value="HAD_2"/>
</dbReference>
<name>D4S0A9_9FIRM</name>
<dbReference type="Proteomes" id="UP000006238">
    <property type="component" value="Unassembled WGS sequence"/>
</dbReference>
<dbReference type="RefSeq" id="WP_005603166.1">
    <property type="nucleotide sequence ID" value="NZ_GG663524.1"/>
</dbReference>
<dbReference type="NCBIfam" id="TIGR01549">
    <property type="entry name" value="HAD-SF-IA-v1"/>
    <property type="match status" value="1"/>
</dbReference>
<dbReference type="AlphaFoldDB" id="D4S0A9"/>
<dbReference type="Pfam" id="PF13419">
    <property type="entry name" value="HAD_2"/>
    <property type="match status" value="1"/>
</dbReference>
<dbReference type="Gene3D" id="3.40.50.1000">
    <property type="entry name" value="HAD superfamily/HAD-like"/>
    <property type="match status" value="1"/>
</dbReference>
<comment type="caution">
    <text evidence="1">The sequence shown here is derived from an EMBL/GenBank/DDBJ whole genome shotgun (WGS) entry which is preliminary data.</text>
</comment>
<proteinExistence type="predicted"/>
<dbReference type="InterPro" id="IPR023214">
    <property type="entry name" value="HAD_sf"/>
</dbReference>